<feature type="non-terminal residue" evidence="2">
    <location>
        <position position="1"/>
    </location>
</feature>
<proteinExistence type="predicted"/>
<sequence>NVPAEVINLMQYINMMEDRTSWKISGHPKNRDLVLEIKVWCKQKGPDLFLSGDVPLKIGLQFSFSTALYSITGTIIGMKRK</sequence>
<organism evidence="2">
    <name type="scientific">marine sediment metagenome</name>
    <dbReference type="NCBI Taxonomy" id="412755"/>
    <lineage>
        <taxon>unclassified sequences</taxon>
        <taxon>metagenomes</taxon>
        <taxon>ecological metagenomes</taxon>
    </lineage>
</organism>
<gene>
    <name evidence="2" type="ORF">S01H1_57577</name>
</gene>
<dbReference type="EMBL" id="BARS01037553">
    <property type="protein sequence ID" value="GAG14297.1"/>
    <property type="molecule type" value="Genomic_DNA"/>
</dbReference>
<comment type="caution">
    <text evidence="2">The sequence shown here is derived from an EMBL/GenBank/DDBJ whole genome shotgun (WGS) entry which is preliminary data.</text>
</comment>
<accession>X0VT17</accession>
<evidence type="ECO:0000256" key="1">
    <source>
        <dbReference type="SAM" id="Phobius"/>
    </source>
</evidence>
<keyword evidence="1" id="KW-0472">Membrane</keyword>
<dbReference type="AlphaFoldDB" id="X0VT17"/>
<reference evidence="2" key="1">
    <citation type="journal article" date="2014" name="Front. Microbiol.">
        <title>High frequency of phylogenetically diverse reductive dehalogenase-homologous genes in deep subseafloor sedimentary metagenomes.</title>
        <authorList>
            <person name="Kawai M."/>
            <person name="Futagami T."/>
            <person name="Toyoda A."/>
            <person name="Takaki Y."/>
            <person name="Nishi S."/>
            <person name="Hori S."/>
            <person name="Arai W."/>
            <person name="Tsubouchi T."/>
            <person name="Morono Y."/>
            <person name="Uchiyama I."/>
            <person name="Ito T."/>
            <person name="Fujiyama A."/>
            <person name="Inagaki F."/>
            <person name="Takami H."/>
        </authorList>
    </citation>
    <scope>NUCLEOTIDE SEQUENCE</scope>
    <source>
        <strain evidence="2">Expedition CK06-06</strain>
    </source>
</reference>
<evidence type="ECO:0000313" key="2">
    <source>
        <dbReference type="EMBL" id="GAG14297.1"/>
    </source>
</evidence>
<protein>
    <submittedName>
        <fullName evidence="2">Uncharacterized protein</fullName>
    </submittedName>
</protein>
<keyword evidence="1" id="KW-1133">Transmembrane helix</keyword>
<feature type="transmembrane region" description="Helical" evidence="1">
    <location>
        <begin position="58"/>
        <end position="78"/>
    </location>
</feature>
<name>X0VT17_9ZZZZ</name>
<keyword evidence="1" id="KW-0812">Transmembrane</keyword>